<comment type="subcellular location">
    <subcellularLocation>
        <location evidence="1">Membrane</location>
        <topology evidence="1">Multi-pass membrane protein</topology>
    </subcellularLocation>
</comment>
<keyword evidence="2 5" id="KW-0812">Transmembrane</keyword>
<evidence type="ECO:0000313" key="7">
    <source>
        <dbReference type="EMBL" id="KWT81191.1"/>
    </source>
</evidence>
<dbReference type="GO" id="GO:0016874">
    <property type="term" value="F:ligase activity"/>
    <property type="evidence" value="ECO:0007669"/>
    <property type="project" value="UniProtKB-KW"/>
</dbReference>
<evidence type="ECO:0000256" key="2">
    <source>
        <dbReference type="ARBA" id="ARBA00022692"/>
    </source>
</evidence>
<sequence>MSALASKFYIRQPLRQTPVLIIISMCCVAASVMYMINPVWLAIPAALVLLAAVFFAGYEFGFLLTIFTFYIEFTCIEYFVSETGDAAIFPICILFMTIAFGAWLYKKATDKTLKRETTPVDIVVVLILVYNGISLLWSPSLEEGSLFYLQMLFGALIYYLITAVVTTREKLHKLIVTLIVSGVICSISVFVSKWYTSFYDLLIAPNTMLSVYGIRQIMNRPTGLTIGAPSTPLQMEMIIISITLFFLTKDRLLKSLYTLIAAIGALAIVMMAVRGAFVALGAAIIMFYKFHPIHKEKFVKYTAVTLFAYLMIIITATPGFIDRLIIGFGYKGSTMFTTSKTLKSNTEELSSKNEGVTGIGSRMTMWKTGLRYMIKHPYTLITGIGVGGFVYVVPDTISEVHSLIFSFFYEMGVFGLLVLAFFVNFFARTIYQTWKEFDGSYMAHLMFALNVAAIAVFAINGLIQFDLTSHTARFVWLLLGFYLVVLRLYKQERSAATAGHC</sequence>
<feature type="transmembrane region" description="Helical" evidence="5">
    <location>
        <begin position="471"/>
        <end position="489"/>
    </location>
</feature>
<feature type="transmembrane region" description="Helical" evidence="5">
    <location>
        <begin position="86"/>
        <end position="105"/>
    </location>
</feature>
<gene>
    <name evidence="7" type="ORF">ASN18_2615</name>
</gene>
<evidence type="ECO:0000256" key="3">
    <source>
        <dbReference type="ARBA" id="ARBA00022989"/>
    </source>
</evidence>
<feature type="domain" description="O-antigen ligase-related" evidence="6">
    <location>
        <begin position="260"/>
        <end position="419"/>
    </location>
</feature>
<dbReference type="Gene3D" id="1.20.1280.290">
    <property type="match status" value="1"/>
</dbReference>
<name>A0ABR5SDP8_9BACT</name>
<keyword evidence="4 5" id="KW-0472">Membrane</keyword>
<dbReference type="Pfam" id="PF04932">
    <property type="entry name" value="Wzy_C"/>
    <property type="match status" value="1"/>
</dbReference>
<dbReference type="EMBL" id="LNQR01000100">
    <property type="protein sequence ID" value="KWT81191.1"/>
    <property type="molecule type" value="Genomic_DNA"/>
</dbReference>
<feature type="transmembrane region" description="Helical" evidence="5">
    <location>
        <begin position="117"/>
        <end position="139"/>
    </location>
</feature>
<feature type="transmembrane region" description="Helical" evidence="5">
    <location>
        <begin position="404"/>
        <end position="427"/>
    </location>
</feature>
<evidence type="ECO:0000259" key="6">
    <source>
        <dbReference type="Pfam" id="PF04932"/>
    </source>
</evidence>
<dbReference type="RefSeq" id="WP_085053236.1">
    <property type="nucleotide sequence ID" value="NZ_LNQR01000100.1"/>
</dbReference>
<feature type="transmembrane region" description="Helical" evidence="5">
    <location>
        <begin position="372"/>
        <end position="392"/>
    </location>
</feature>
<reference evidence="7 8" key="1">
    <citation type="submission" date="2015-11" db="EMBL/GenBank/DDBJ databases">
        <authorList>
            <person name="Lin W."/>
        </authorList>
    </citation>
    <scope>NUCLEOTIDE SEQUENCE [LARGE SCALE GENOMIC DNA]</scope>
    <source>
        <strain evidence="7 8">HCH-1</strain>
    </source>
</reference>
<feature type="transmembrane region" description="Helical" evidence="5">
    <location>
        <begin position="298"/>
        <end position="321"/>
    </location>
</feature>
<feature type="transmembrane region" description="Helical" evidence="5">
    <location>
        <begin position="145"/>
        <end position="167"/>
    </location>
</feature>
<evidence type="ECO:0000313" key="8">
    <source>
        <dbReference type="Proteomes" id="UP000060487"/>
    </source>
</evidence>
<evidence type="ECO:0000256" key="4">
    <source>
        <dbReference type="ARBA" id="ARBA00023136"/>
    </source>
</evidence>
<keyword evidence="7" id="KW-0436">Ligase</keyword>
<feature type="transmembrane region" description="Helical" evidence="5">
    <location>
        <begin position="439"/>
        <end position="459"/>
    </location>
</feature>
<proteinExistence type="predicted"/>
<feature type="transmembrane region" description="Helical" evidence="5">
    <location>
        <begin position="226"/>
        <end position="247"/>
    </location>
</feature>
<feature type="transmembrane region" description="Helical" evidence="5">
    <location>
        <begin position="20"/>
        <end position="40"/>
    </location>
</feature>
<feature type="transmembrane region" description="Helical" evidence="5">
    <location>
        <begin position="47"/>
        <end position="71"/>
    </location>
</feature>
<feature type="transmembrane region" description="Helical" evidence="5">
    <location>
        <begin position="174"/>
        <end position="195"/>
    </location>
</feature>
<keyword evidence="8" id="KW-1185">Reference proteome</keyword>
<organism evidence="7 8">
    <name type="scientific">Candidatus Magnetominusculus xianensis</name>
    <dbReference type="NCBI Taxonomy" id="1748249"/>
    <lineage>
        <taxon>Bacteria</taxon>
        <taxon>Pseudomonadati</taxon>
        <taxon>Nitrospirota</taxon>
        <taxon>Nitrospiria</taxon>
        <taxon>Nitrospirales</taxon>
        <taxon>Nitrospiraceae</taxon>
        <taxon>Candidatus Magnetominusculus</taxon>
    </lineage>
</organism>
<feature type="transmembrane region" description="Helical" evidence="5">
    <location>
        <begin position="259"/>
        <end position="286"/>
    </location>
</feature>
<dbReference type="InterPro" id="IPR051533">
    <property type="entry name" value="WaaL-like"/>
</dbReference>
<dbReference type="PANTHER" id="PTHR37422">
    <property type="entry name" value="TEICHURONIC ACID BIOSYNTHESIS PROTEIN TUAE"/>
    <property type="match status" value="1"/>
</dbReference>
<evidence type="ECO:0000256" key="1">
    <source>
        <dbReference type="ARBA" id="ARBA00004141"/>
    </source>
</evidence>
<dbReference type="PANTHER" id="PTHR37422:SF13">
    <property type="entry name" value="LIPOPOLYSACCHARIDE BIOSYNTHESIS PROTEIN PA4999-RELATED"/>
    <property type="match status" value="1"/>
</dbReference>
<accession>A0ABR5SDP8</accession>
<evidence type="ECO:0000256" key="5">
    <source>
        <dbReference type="SAM" id="Phobius"/>
    </source>
</evidence>
<comment type="caution">
    <text evidence="7">The sequence shown here is derived from an EMBL/GenBank/DDBJ whole genome shotgun (WGS) entry which is preliminary data.</text>
</comment>
<dbReference type="Proteomes" id="UP000060487">
    <property type="component" value="Unassembled WGS sequence"/>
</dbReference>
<keyword evidence="3 5" id="KW-1133">Transmembrane helix</keyword>
<protein>
    <submittedName>
        <fullName evidence="7">O-antigen ligase</fullName>
    </submittedName>
</protein>
<dbReference type="InterPro" id="IPR007016">
    <property type="entry name" value="O-antigen_ligase-rel_domated"/>
</dbReference>